<dbReference type="InterPro" id="IPR037923">
    <property type="entry name" value="HTH-like"/>
</dbReference>
<dbReference type="PROSITE" id="PS00041">
    <property type="entry name" value="HTH_ARAC_FAMILY_1"/>
    <property type="match status" value="1"/>
</dbReference>
<dbReference type="InterPro" id="IPR018062">
    <property type="entry name" value="HTH_AraC-typ_CS"/>
</dbReference>
<dbReference type="SMART" id="SM00342">
    <property type="entry name" value="HTH_ARAC"/>
    <property type="match status" value="1"/>
</dbReference>
<dbReference type="AlphaFoldDB" id="A0A4Q9DNB1"/>
<dbReference type="OrthoDB" id="2631408at2"/>
<dbReference type="PROSITE" id="PS01124">
    <property type="entry name" value="HTH_ARAC_FAMILY_2"/>
    <property type="match status" value="1"/>
</dbReference>
<dbReference type="InterPro" id="IPR014710">
    <property type="entry name" value="RmlC-like_jellyroll"/>
</dbReference>
<organism evidence="6 7">
    <name type="scientific">Paenibacillus thalictri</name>
    <dbReference type="NCBI Taxonomy" id="2527873"/>
    <lineage>
        <taxon>Bacteria</taxon>
        <taxon>Bacillati</taxon>
        <taxon>Bacillota</taxon>
        <taxon>Bacilli</taxon>
        <taxon>Bacillales</taxon>
        <taxon>Paenibacillaceae</taxon>
        <taxon>Paenibacillus</taxon>
    </lineage>
</organism>
<dbReference type="GO" id="GO:0043565">
    <property type="term" value="F:sequence-specific DNA binding"/>
    <property type="evidence" value="ECO:0007669"/>
    <property type="project" value="InterPro"/>
</dbReference>
<dbReference type="Proteomes" id="UP000293142">
    <property type="component" value="Unassembled WGS sequence"/>
</dbReference>
<dbReference type="Pfam" id="PF12833">
    <property type="entry name" value="HTH_18"/>
    <property type="match status" value="1"/>
</dbReference>
<evidence type="ECO:0000256" key="4">
    <source>
        <dbReference type="ARBA" id="ARBA00023163"/>
    </source>
</evidence>
<reference evidence="6 7" key="1">
    <citation type="submission" date="2019-02" db="EMBL/GenBank/DDBJ databases">
        <title>Paenibacillus sp. nov., isolated from surface-sterilized tissue of Thalictrum simplex L.</title>
        <authorList>
            <person name="Tuo L."/>
        </authorList>
    </citation>
    <scope>NUCLEOTIDE SEQUENCE [LARGE SCALE GENOMIC DNA]</scope>
    <source>
        <strain evidence="6 7">N2SHLJ1</strain>
    </source>
</reference>
<accession>A0A4Q9DNB1</accession>
<dbReference type="PRINTS" id="PR00032">
    <property type="entry name" value="HTHARAC"/>
</dbReference>
<dbReference type="SUPFAM" id="SSF46689">
    <property type="entry name" value="Homeodomain-like"/>
    <property type="match status" value="2"/>
</dbReference>
<dbReference type="InterPro" id="IPR018060">
    <property type="entry name" value="HTH_AraC"/>
</dbReference>
<dbReference type="Gene3D" id="2.60.120.10">
    <property type="entry name" value="Jelly Rolls"/>
    <property type="match status" value="1"/>
</dbReference>
<proteinExistence type="predicted"/>
<comment type="caution">
    <text evidence="6">The sequence shown here is derived from an EMBL/GenBank/DDBJ whole genome shotgun (WGS) entry which is preliminary data.</text>
</comment>
<dbReference type="GO" id="GO:0003700">
    <property type="term" value="F:DNA-binding transcription factor activity"/>
    <property type="evidence" value="ECO:0007669"/>
    <property type="project" value="InterPro"/>
</dbReference>
<name>A0A4Q9DNB1_9BACL</name>
<keyword evidence="2" id="KW-0238">DNA-binding</keyword>
<dbReference type="InterPro" id="IPR009057">
    <property type="entry name" value="Homeodomain-like_sf"/>
</dbReference>
<dbReference type="PANTHER" id="PTHR46796">
    <property type="entry name" value="HTH-TYPE TRANSCRIPTIONAL ACTIVATOR RHAS-RELATED"/>
    <property type="match status" value="1"/>
</dbReference>
<dbReference type="RefSeq" id="WP_131016338.1">
    <property type="nucleotide sequence ID" value="NZ_SIRE01000020.1"/>
</dbReference>
<protein>
    <submittedName>
        <fullName evidence="6">AraC family transcriptional regulator</fullName>
    </submittedName>
</protein>
<dbReference type="Gene3D" id="1.10.10.60">
    <property type="entry name" value="Homeodomain-like"/>
    <property type="match status" value="2"/>
</dbReference>
<evidence type="ECO:0000256" key="1">
    <source>
        <dbReference type="ARBA" id="ARBA00023015"/>
    </source>
</evidence>
<dbReference type="CDD" id="cd02208">
    <property type="entry name" value="cupin_RmlC-like"/>
    <property type="match status" value="1"/>
</dbReference>
<keyword evidence="4" id="KW-0804">Transcription</keyword>
<evidence type="ECO:0000256" key="3">
    <source>
        <dbReference type="ARBA" id="ARBA00023159"/>
    </source>
</evidence>
<evidence type="ECO:0000313" key="6">
    <source>
        <dbReference type="EMBL" id="TBL73933.1"/>
    </source>
</evidence>
<evidence type="ECO:0000259" key="5">
    <source>
        <dbReference type="PROSITE" id="PS01124"/>
    </source>
</evidence>
<keyword evidence="1" id="KW-0805">Transcription regulation</keyword>
<dbReference type="InterPro" id="IPR050204">
    <property type="entry name" value="AraC_XylS_family_regulators"/>
</dbReference>
<dbReference type="EMBL" id="SIRE01000020">
    <property type="protein sequence ID" value="TBL73933.1"/>
    <property type="molecule type" value="Genomic_DNA"/>
</dbReference>
<keyword evidence="3" id="KW-0010">Activator</keyword>
<dbReference type="InterPro" id="IPR003313">
    <property type="entry name" value="AraC-bd"/>
</dbReference>
<dbReference type="SUPFAM" id="SSF51215">
    <property type="entry name" value="Regulatory protein AraC"/>
    <property type="match status" value="1"/>
</dbReference>
<dbReference type="Pfam" id="PF02311">
    <property type="entry name" value="AraC_binding"/>
    <property type="match status" value="1"/>
</dbReference>
<gene>
    <name evidence="6" type="ORF">EYB31_25875</name>
</gene>
<evidence type="ECO:0000313" key="7">
    <source>
        <dbReference type="Proteomes" id="UP000293142"/>
    </source>
</evidence>
<dbReference type="InterPro" id="IPR020449">
    <property type="entry name" value="Tscrpt_reg_AraC-type_HTH"/>
</dbReference>
<sequence length="247" mass="28772">MNCTLHFLHRAVREANSHIDFHRHPMFEIVYYRSGTGTTAFEHNEYRYEPGIFTVLRANTDHNEIRHTDTEVVYFGFYCDQTPVELNTGMHRDFAFTIRGLIEQMDAEMNAKKSHYELKINALLQAVIIEVLRLQSPLAPSASGEERHIWNARHYMDQYFSEKVNLTQLSALSGYSYDHFRHLFKDEVGVTPMQYLRQLRIDKAITMMRGRDSSLTDVALECGFTSLSQFSATFRRITGKKPSAYRV</sequence>
<keyword evidence="7" id="KW-1185">Reference proteome</keyword>
<evidence type="ECO:0000256" key="2">
    <source>
        <dbReference type="ARBA" id="ARBA00023125"/>
    </source>
</evidence>
<feature type="domain" description="HTH araC/xylS-type" evidence="5">
    <location>
        <begin position="150"/>
        <end position="247"/>
    </location>
</feature>